<dbReference type="AlphaFoldDB" id="A0A438EHZ7"/>
<evidence type="ECO:0000313" key="4">
    <source>
        <dbReference type="Proteomes" id="UP000288805"/>
    </source>
</evidence>
<comment type="caution">
    <text evidence="3">The sequence shown here is derived from an EMBL/GenBank/DDBJ whole genome shotgun (WGS) entry which is preliminary data.</text>
</comment>
<reference evidence="3 4" key="1">
    <citation type="journal article" date="2018" name="PLoS Genet.">
        <title>Population sequencing reveals clonal diversity and ancestral inbreeding in the grapevine cultivar Chardonnay.</title>
        <authorList>
            <person name="Roach M.J."/>
            <person name="Johnson D.L."/>
            <person name="Bohlmann J."/>
            <person name="van Vuuren H.J."/>
            <person name="Jones S.J."/>
            <person name="Pretorius I.S."/>
            <person name="Schmidt S.A."/>
            <person name="Borneman A.R."/>
        </authorList>
    </citation>
    <scope>NUCLEOTIDE SEQUENCE [LARGE SCALE GENOMIC DNA]</scope>
    <source>
        <strain evidence="4">cv. Chardonnay</strain>
        <tissue evidence="3">Leaf</tissue>
    </source>
</reference>
<organism evidence="3 4">
    <name type="scientific">Vitis vinifera</name>
    <name type="common">Grape</name>
    <dbReference type="NCBI Taxonomy" id="29760"/>
    <lineage>
        <taxon>Eukaryota</taxon>
        <taxon>Viridiplantae</taxon>
        <taxon>Streptophyta</taxon>
        <taxon>Embryophyta</taxon>
        <taxon>Tracheophyta</taxon>
        <taxon>Spermatophyta</taxon>
        <taxon>Magnoliopsida</taxon>
        <taxon>eudicotyledons</taxon>
        <taxon>Gunneridae</taxon>
        <taxon>Pentapetalae</taxon>
        <taxon>rosids</taxon>
        <taxon>Vitales</taxon>
        <taxon>Vitaceae</taxon>
        <taxon>Viteae</taxon>
        <taxon>Vitis</taxon>
    </lineage>
</organism>
<feature type="signal peptide" evidence="2">
    <location>
        <begin position="1"/>
        <end position="16"/>
    </location>
</feature>
<name>A0A438EHZ7_VITVI</name>
<feature type="compositionally biased region" description="Basic and acidic residues" evidence="1">
    <location>
        <begin position="161"/>
        <end position="176"/>
    </location>
</feature>
<protein>
    <submittedName>
        <fullName evidence="3">Uncharacterized protein</fullName>
    </submittedName>
</protein>
<proteinExistence type="predicted"/>
<dbReference type="EMBL" id="QGNW01001285">
    <property type="protein sequence ID" value="RVW47349.1"/>
    <property type="molecule type" value="Genomic_DNA"/>
</dbReference>
<evidence type="ECO:0000256" key="1">
    <source>
        <dbReference type="SAM" id="MobiDB-lite"/>
    </source>
</evidence>
<keyword evidence="2" id="KW-0732">Signal</keyword>
<feature type="region of interest" description="Disordered" evidence="1">
    <location>
        <begin position="153"/>
        <end position="195"/>
    </location>
</feature>
<evidence type="ECO:0000256" key="2">
    <source>
        <dbReference type="SAM" id="SignalP"/>
    </source>
</evidence>
<evidence type="ECO:0000313" key="3">
    <source>
        <dbReference type="EMBL" id="RVW47349.1"/>
    </source>
</evidence>
<dbReference type="Proteomes" id="UP000288805">
    <property type="component" value="Unassembled WGS sequence"/>
</dbReference>
<feature type="chain" id="PRO_5019029794" evidence="2">
    <location>
        <begin position="17"/>
        <end position="195"/>
    </location>
</feature>
<accession>A0A438EHZ7</accession>
<sequence>MLLLLLLLMFLDYLLKKDNLTKTTIDIGEERGGFYYLKGARELQSESDHFLFKGRLVVRKRKSYGQKRRGYGFQVKGRHLSLNLRKEGMKDQPDYFNKFYTRKNKDATIIPSLGFNTPINDSTMPLNDTSETNLEVHVSSLLTLDIGMLNPQVGGQGRRYPIRDRKEPNRRNEGSLKELYSGDGRALSGKEDSGI</sequence>
<gene>
    <name evidence="3" type="ORF">CK203_090328</name>
</gene>